<evidence type="ECO:0000313" key="2">
    <source>
        <dbReference type="Proteomes" id="UP000431264"/>
    </source>
</evidence>
<dbReference type="AlphaFoldDB" id="A0A6I4IJA1"/>
<sequence>MYLTIDIQEMAQPVVNDTKRVPLVLKFLYFLKGRLVTKYNKHLTTFNLALEGAINRVDDISVEKSKKLLDETKKIILSIENAESDLSKSNYLDSEEVKENIKYSLKCLYTFESKLHKQAYKSSPTIKVDKDLKEGIARMNKTNIHNLLSC</sequence>
<name>A0A6I4IJA1_9FLAO</name>
<dbReference type="OrthoDB" id="1447843at2"/>
<gene>
    <name evidence="1" type="ORF">GOQ30_02315</name>
</gene>
<comment type="caution">
    <text evidence="1">The sequence shown here is derived from an EMBL/GenBank/DDBJ whole genome shotgun (WGS) entry which is preliminary data.</text>
</comment>
<evidence type="ECO:0000313" key="1">
    <source>
        <dbReference type="EMBL" id="MVO07999.1"/>
    </source>
</evidence>
<dbReference type="EMBL" id="WQLW01000001">
    <property type="protein sequence ID" value="MVO07999.1"/>
    <property type="molecule type" value="Genomic_DNA"/>
</dbReference>
<keyword evidence="2" id="KW-1185">Reference proteome</keyword>
<reference evidence="2" key="1">
    <citation type="submission" date="2019-05" db="EMBL/GenBank/DDBJ databases">
        <title>Flavobacterium profundi sp. nov., isolated from a deep-sea seamount.</title>
        <authorList>
            <person name="Zhang D.-C."/>
        </authorList>
    </citation>
    <scope>NUCLEOTIDE SEQUENCE [LARGE SCALE GENOMIC DNA]</scope>
    <source>
        <strain evidence="2">TP390</strain>
    </source>
</reference>
<dbReference type="RefSeq" id="WP_140996385.1">
    <property type="nucleotide sequence ID" value="NZ_VDCZ01000001.1"/>
</dbReference>
<organism evidence="1 2">
    <name type="scientific">Flavobacterium profundi</name>
    <dbReference type="NCBI Taxonomy" id="1774945"/>
    <lineage>
        <taxon>Bacteria</taxon>
        <taxon>Pseudomonadati</taxon>
        <taxon>Bacteroidota</taxon>
        <taxon>Flavobacteriia</taxon>
        <taxon>Flavobacteriales</taxon>
        <taxon>Flavobacteriaceae</taxon>
        <taxon>Flavobacterium</taxon>
    </lineage>
</organism>
<protein>
    <submittedName>
        <fullName evidence="1">Uncharacterized protein</fullName>
    </submittedName>
</protein>
<dbReference type="Proteomes" id="UP000431264">
    <property type="component" value="Unassembled WGS sequence"/>
</dbReference>
<accession>A0A6I4IJA1</accession>
<proteinExistence type="predicted"/>